<gene>
    <name evidence="3" type="ORF">BU24DRAFT_409942</name>
</gene>
<evidence type="ECO:0000256" key="1">
    <source>
        <dbReference type="SAM" id="MobiDB-lite"/>
    </source>
</evidence>
<keyword evidence="4" id="KW-1185">Reference proteome</keyword>
<keyword evidence="2" id="KW-0472">Membrane</keyword>
<feature type="compositionally biased region" description="Pro residues" evidence="1">
    <location>
        <begin position="102"/>
        <end position="111"/>
    </location>
</feature>
<protein>
    <submittedName>
        <fullName evidence="3">Uncharacterized protein</fullName>
    </submittedName>
</protein>
<dbReference type="RefSeq" id="XP_033382516.1">
    <property type="nucleotide sequence ID" value="XM_033525953.1"/>
</dbReference>
<sequence>MAAECPCLEKVASFAFATWIFWFVAVIALAGLVVSGRRRDVELYTKLLRAVRETIEQTVATQMGPRPASPPPEYYDPDSIEMRVINVQDRERRHRGQSLPDLPAPVHPVRR</sequence>
<evidence type="ECO:0000313" key="3">
    <source>
        <dbReference type="EMBL" id="KAF2014177.1"/>
    </source>
</evidence>
<organism evidence="3 4">
    <name type="scientific">Aaosphaeria arxii CBS 175.79</name>
    <dbReference type="NCBI Taxonomy" id="1450172"/>
    <lineage>
        <taxon>Eukaryota</taxon>
        <taxon>Fungi</taxon>
        <taxon>Dikarya</taxon>
        <taxon>Ascomycota</taxon>
        <taxon>Pezizomycotina</taxon>
        <taxon>Dothideomycetes</taxon>
        <taxon>Pleosporomycetidae</taxon>
        <taxon>Pleosporales</taxon>
        <taxon>Pleosporales incertae sedis</taxon>
        <taxon>Aaosphaeria</taxon>
    </lineage>
</organism>
<accession>A0A6A5XMV2</accession>
<feature type="transmembrane region" description="Helical" evidence="2">
    <location>
        <begin position="12"/>
        <end position="34"/>
    </location>
</feature>
<reference evidence="3" key="1">
    <citation type="journal article" date="2020" name="Stud. Mycol.">
        <title>101 Dothideomycetes genomes: a test case for predicting lifestyles and emergence of pathogens.</title>
        <authorList>
            <person name="Haridas S."/>
            <person name="Albert R."/>
            <person name="Binder M."/>
            <person name="Bloem J."/>
            <person name="Labutti K."/>
            <person name="Salamov A."/>
            <person name="Andreopoulos B."/>
            <person name="Baker S."/>
            <person name="Barry K."/>
            <person name="Bills G."/>
            <person name="Bluhm B."/>
            <person name="Cannon C."/>
            <person name="Castanera R."/>
            <person name="Culley D."/>
            <person name="Daum C."/>
            <person name="Ezra D."/>
            <person name="Gonzalez J."/>
            <person name="Henrissat B."/>
            <person name="Kuo A."/>
            <person name="Liang C."/>
            <person name="Lipzen A."/>
            <person name="Lutzoni F."/>
            <person name="Magnuson J."/>
            <person name="Mondo S."/>
            <person name="Nolan M."/>
            <person name="Ohm R."/>
            <person name="Pangilinan J."/>
            <person name="Park H.-J."/>
            <person name="Ramirez L."/>
            <person name="Alfaro M."/>
            <person name="Sun H."/>
            <person name="Tritt A."/>
            <person name="Yoshinaga Y."/>
            <person name="Zwiers L.-H."/>
            <person name="Turgeon B."/>
            <person name="Goodwin S."/>
            <person name="Spatafora J."/>
            <person name="Crous P."/>
            <person name="Grigoriev I."/>
        </authorList>
    </citation>
    <scope>NUCLEOTIDE SEQUENCE</scope>
    <source>
        <strain evidence="3">CBS 175.79</strain>
    </source>
</reference>
<evidence type="ECO:0000256" key="2">
    <source>
        <dbReference type="SAM" id="Phobius"/>
    </source>
</evidence>
<name>A0A6A5XMV2_9PLEO</name>
<keyword evidence="2" id="KW-0812">Transmembrane</keyword>
<dbReference type="Proteomes" id="UP000799778">
    <property type="component" value="Unassembled WGS sequence"/>
</dbReference>
<evidence type="ECO:0000313" key="4">
    <source>
        <dbReference type="Proteomes" id="UP000799778"/>
    </source>
</evidence>
<keyword evidence="2" id="KW-1133">Transmembrane helix</keyword>
<dbReference type="AlphaFoldDB" id="A0A6A5XMV2"/>
<proteinExistence type="predicted"/>
<feature type="region of interest" description="Disordered" evidence="1">
    <location>
        <begin position="91"/>
        <end position="111"/>
    </location>
</feature>
<dbReference type="EMBL" id="ML978070">
    <property type="protein sequence ID" value="KAF2014177.1"/>
    <property type="molecule type" value="Genomic_DNA"/>
</dbReference>
<dbReference type="GeneID" id="54283350"/>